<keyword evidence="2" id="KW-1185">Reference proteome</keyword>
<organism evidence="1 2">
    <name type="scientific">Oldenlandia corymbosa var. corymbosa</name>
    <dbReference type="NCBI Taxonomy" id="529605"/>
    <lineage>
        <taxon>Eukaryota</taxon>
        <taxon>Viridiplantae</taxon>
        <taxon>Streptophyta</taxon>
        <taxon>Embryophyta</taxon>
        <taxon>Tracheophyta</taxon>
        <taxon>Spermatophyta</taxon>
        <taxon>Magnoliopsida</taxon>
        <taxon>eudicotyledons</taxon>
        <taxon>Gunneridae</taxon>
        <taxon>Pentapetalae</taxon>
        <taxon>asterids</taxon>
        <taxon>lamiids</taxon>
        <taxon>Gentianales</taxon>
        <taxon>Rubiaceae</taxon>
        <taxon>Rubioideae</taxon>
        <taxon>Spermacoceae</taxon>
        <taxon>Hedyotis-Oldenlandia complex</taxon>
        <taxon>Oldenlandia</taxon>
    </lineage>
</organism>
<reference evidence="1" key="1">
    <citation type="submission" date="2023-03" db="EMBL/GenBank/DDBJ databases">
        <authorList>
            <person name="Julca I."/>
        </authorList>
    </citation>
    <scope>NUCLEOTIDE SEQUENCE</scope>
</reference>
<name>A0AAV1D6H3_OLDCO</name>
<evidence type="ECO:0000313" key="2">
    <source>
        <dbReference type="Proteomes" id="UP001161247"/>
    </source>
</evidence>
<accession>A0AAV1D6H3</accession>
<proteinExistence type="predicted"/>
<gene>
    <name evidence="1" type="ORF">OLC1_LOCUS12622</name>
</gene>
<evidence type="ECO:0000313" key="1">
    <source>
        <dbReference type="EMBL" id="CAI9103465.1"/>
    </source>
</evidence>
<protein>
    <submittedName>
        <fullName evidence="1">OLC1v1001947C1</fullName>
    </submittedName>
</protein>
<dbReference type="AlphaFoldDB" id="A0AAV1D6H3"/>
<dbReference type="Proteomes" id="UP001161247">
    <property type="component" value="Chromosome 4"/>
</dbReference>
<dbReference type="EMBL" id="OX459121">
    <property type="protein sequence ID" value="CAI9103465.1"/>
    <property type="molecule type" value="Genomic_DNA"/>
</dbReference>
<sequence length="91" mass="10216">MAFSLVRTGLDDYSCLKLDIDRQNKTIKDLDSMLELLMSNFPGFRCMDNELTEKAKEVTASLKLMTCAIVVELTLAVLPNGIYLKTCHSLL</sequence>